<keyword evidence="6" id="KW-1185">Reference proteome</keyword>
<keyword evidence="3" id="KW-0067">ATP-binding</keyword>
<dbReference type="GO" id="GO:0016787">
    <property type="term" value="F:hydrolase activity"/>
    <property type="evidence" value="ECO:0007669"/>
    <property type="project" value="UniProtKB-KW"/>
</dbReference>
<protein>
    <recommendedName>
        <fullName evidence="4">Carboxyltransferase domain-containing protein</fullName>
    </recommendedName>
</protein>
<sequence length="210" mass="22397">MVQTLGDSTILVRFGSRLDENANRRAIGFAAALESDGIAGIVEIVPSLVSVLLRYDPLISRHQDIEGEIRLLLHGVPEERAGAAHRIGVRFGGEAGPDLEEVAGLLRLSPEEFVARHNALPLRVLATGFAPGFVYGGFHPEALTLPRRDTVRPLVPAGSVLFAAGQTAITATDIPTGWHVIGHTDFANFAPDAEPPTRLRAGDSISFEVA</sequence>
<dbReference type="Pfam" id="PF02682">
    <property type="entry name" value="CT_C_D"/>
    <property type="match status" value="1"/>
</dbReference>
<organism evidence="5 6">
    <name type="scientific">Devosia riboflavina</name>
    <dbReference type="NCBI Taxonomy" id="46914"/>
    <lineage>
        <taxon>Bacteria</taxon>
        <taxon>Pseudomonadati</taxon>
        <taxon>Pseudomonadota</taxon>
        <taxon>Alphaproteobacteria</taxon>
        <taxon>Hyphomicrobiales</taxon>
        <taxon>Devosiaceae</taxon>
        <taxon>Devosia</taxon>
    </lineage>
</organism>
<evidence type="ECO:0000313" key="6">
    <source>
        <dbReference type="Proteomes" id="UP000028981"/>
    </source>
</evidence>
<accession>A0A087LVZ1</accession>
<evidence type="ECO:0000256" key="3">
    <source>
        <dbReference type="ARBA" id="ARBA00022840"/>
    </source>
</evidence>
<keyword evidence="2" id="KW-0378">Hydrolase</keyword>
<dbReference type="Proteomes" id="UP000028981">
    <property type="component" value="Unassembled WGS sequence"/>
</dbReference>
<gene>
    <name evidence="5" type="ORF">JP75_24290</name>
</gene>
<evidence type="ECO:0000313" key="5">
    <source>
        <dbReference type="EMBL" id="KFL28794.1"/>
    </source>
</evidence>
<evidence type="ECO:0000256" key="2">
    <source>
        <dbReference type="ARBA" id="ARBA00022801"/>
    </source>
</evidence>
<dbReference type="SMART" id="SM00796">
    <property type="entry name" value="AHS1"/>
    <property type="match status" value="1"/>
</dbReference>
<comment type="caution">
    <text evidence="5">The sequence shown here is derived from an EMBL/GenBank/DDBJ whole genome shotgun (WGS) entry which is preliminary data.</text>
</comment>
<dbReference type="SUPFAM" id="SSF50891">
    <property type="entry name" value="Cyclophilin-like"/>
    <property type="match status" value="1"/>
</dbReference>
<evidence type="ECO:0000259" key="4">
    <source>
        <dbReference type="SMART" id="SM00796"/>
    </source>
</evidence>
<dbReference type="PANTHER" id="PTHR34698">
    <property type="entry name" value="5-OXOPROLINASE SUBUNIT B"/>
    <property type="match status" value="1"/>
</dbReference>
<keyword evidence="1" id="KW-0547">Nucleotide-binding</keyword>
<name>A0A087LVZ1_9HYPH</name>
<dbReference type="PANTHER" id="PTHR34698:SF2">
    <property type="entry name" value="5-OXOPROLINASE SUBUNIT B"/>
    <property type="match status" value="1"/>
</dbReference>
<proteinExistence type="predicted"/>
<dbReference type="InterPro" id="IPR003833">
    <property type="entry name" value="CT_C_D"/>
</dbReference>
<dbReference type="AlphaFoldDB" id="A0A087LVZ1"/>
<dbReference type="EMBL" id="JQGC01000034">
    <property type="protein sequence ID" value="KFL28794.1"/>
    <property type="molecule type" value="Genomic_DNA"/>
</dbReference>
<evidence type="ECO:0000256" key="1">
    <source>
        <dbReference type="ARBA" id="ARBA00022741"/>
    </source>
</evidence>
<dbReference type="GO" id="GO:0005524">
    <property type="term" value="F:ATP binding"/>
    <property type="evidence" value="ECO:0007669"/>
    <property type="project" value="UniProtKB-KW"/>
</dbReference>
<dbReference type="Gene3D" id="2.40.100.10">
    <property type="entry name" value="Cyclophilin-like"/>
    <property type="match status" value="1"/>
</dbReference>
<dbReference type="Gene3D" id="3.30.1360.40">
    <property type="match status" value="1"/>
</dbReference>
<dbReference type="InterPro" id="IPR010016">
    <property type="entry name" value="PxpB"/>
</dbReference>
<dbReference type="STRING" id="46914.JP75_24290"/>
<dbReference type="SUPFAM" id="SSF160467">
    <property type="entry name" value="PH0987 N-terminal domain-like"/>
    <property type="match status" value="1"/>
</dbReference>
<dbReference type="InterPro" id="IPR029000">
    <property type="entry name" value="Cyclophilin-like_dom_sf"/>
</dbReference>
<feature type="domain" description="Carboxyltransferase" evidence="4">
    <location>
        <begin position="2"/>
        <end position="199"/>
    </location>
</feature>
<reference evidence="5 6" key="1">
    <citation type="submission" date="2014-08" db="EMBL/GenBank/DDBJ databases">
        <authorList>
            <person name="Hassan Y.I."/>
            <person name="Lepp D."/>
            <person name="Zhou T."/>
        </authorList>
    </citation>
    <scope>NUCLEOTIDE SEQUENCE [LARGE SCALE GENOMIC DNA]</scope>
    <source>
        <strain evidence="5 6">IFO13584</strain>
    </source>
</reference>